<feature type="domain" description="Lsr2 dimerization" evidence="3">
    <location>
        <begin position="1"/>
        <end position="58"/>
    </location>
</feature>
<feature type="domain" description="Lsr2 DNA-binding" evidence="4">
    <location>
        <begin position="81"/>
        <end position="116"/>
    </location>
</feature>
<evidence type="ECO:0000313" key="5">
    <source>
        <dbReference type="EMBL" id="SFA89595.1"/>
    </source>
</evidence>
<reference evidence="5 6" key="1">
    <citation type="submission" date="2016-10" db="EMBL/GenBank/DDBJ databases">
        <authorList>
            <person name="de Groot N.N."/>
        </authorList>
    </citation>
    <scope>NUCLEOTIDE SEQUENCE [LARGE SCALE GENOMIC DNA]</scope>
    <source>
        <strain evidence="5 6">CGMCC 4.6945</strain>
    </source>
</reference>
<dbReference type="OrthoDB" id="4113332at2"/>
<dbReference type="InterPro" id="IPR042261">
    <property type="entry name" value="Lsr2-like_dimerization"/>
</dbReference>
<sequence length="117" mass="12466">MAQKVQVLLVDDIDGGTADETVTFALDGVSYEIDLTTDNAAKLRDELSSWVGHARRVGSGRSQGRSSGSAGSAANRPKRSSSNEAQAIREWAKENGMEVSERGRISAEVKAAYEAAH</sequence>
<organism evidence="5 6">
    <name type="scientific">Cellulomonas marina</name>
    <dbReference type="NCBI Taxonomy" id="988821"/>
    <lineage>
        <taxon>Bacteria</taxon>
        <taxon>Bacillati</taxon>
        <taxon>Actinomycetota</taxon>
        <taxon>Actinomycetes</taxon>
        <taxon>Micrococcales</taxon>
        <taxon>Cellulomonadaceae</taxon>
        <taxon>Cellulomonas</taxon>
    </lineage>
</organism>
<evidence type="ECO:0000256" key="1">
    <source>
        <dbReference type="ARBA" id="ARBA00023125"/>
    </source>
</evidence>
<proteinExistence type="predicted"/>
<dbReference type="Gene3D" id="4.10.320.10">
    <property type="entry name" value="E3-binding domain"/>
    <property type="match status" value="1"/>
</dbReference>
<dbReference type="InterPro" id="IPR024412">
    <property type="entry name" value="Lsr2_dim_dom"/>
</dbReference>
<feature type="compositionally biased region" description="Low complexity" evidence="2">
    <location>
        <begin position="59"/>
        <end position="74"/>
    </location>
</feature>
<feature type="region of interest" description="Disordered" evidence="2">
    <location>
        <begin position="54"/>
        <end position="104"/>
    </location>
</feature>
<dbReference type="RefSeq" id="WP_090031075.1">
    <property type="nucleotide sequence ID" value="NZ_BONM01000002.1"/>
</dbReference>
<dbReference type="GO" id="GO:0003677">
    <property type="term" value="F:DNA binding"/>
    <property type="evidence" value="ECO:0007669"/>
    <property type="project" value="UniProtKB-KW"/>
</dbReference>
<dbReference type="InterPro" id="IPR055370">
    <property type="entry name" value="Lsr2_DNA-bd"/>
</dbReference>
<dbReference type="Gene3D" id="3.30.60.230">
    <property type="entry name" value="Lsr2, dimerization domain"/>
    <property type="match status" value="1"/>
</dbReference>
<name>A0A1I0WLC7_9CELL</name>
<dbReference type="GO" id="GO:0016746">
    <property type="term" value="F:acyltransferase activity"/>
    <property type="evidence" value="ECO:0007669"/>
    <property type="project" value="InterPro"/>
</dbReference>
<protein>
    <submittedName>
        <fullName evidence="5">Lsr2 protein</fullName>
    </submittedName>
</protein>
<gene>
    <name evidence="5" type="ORF">SAMN05421867_10385</name>
</gene>
<dbReference type="InterPro" id="IPR036625">
    <property type="entry name" value="E3-bd_dom_sf"/>
</dbReference>
<dbReference type="Pfam" id="PF23359">
    <property type="entry name" value="Lsr2_DNA-bd"/>
    <property type="match status" value="1"/>
</dbReference>
<evidence type="ECO:0000259" key="4">
    <source>
        <dbReference type="Pfam" id="PF23359"/>
    </source>
</evidence>
<dbReference type="Proteomes" id="UP000199012">
    <property type="component" value="Unassembled WGS sequence"/>
</dbReference>
<dbReference type="STRING" id="988821.SAMN05421867_10385"/>
<keyword evidence="1" id="KW-0238">DNA-binding</keyword>
<accession>A0A1I0WLC7</accession>
<dbReference type="EMBL" id="FOKA01000003">
    <property type="protein sequence ID" value="SFA89595.1"/>
    <property type="molecule type" value="Genomic_DNA"/>
</dbReference>
<evidence type="ECO:0000313" key="6">
    <source>
        <dbReference type="Proteomes" id="UP000199012"/>
    </source>
</evidence>
<dbReference type="Pfam" id="PF11774">
    <property type="entry name" value="Lsr2"/>
    <property type="match status" value="1"/>
</dbReference>
<dbReference type="AlphaFoldDB" id="A0A1I0WLC7"/>
<evidence type="ECO:0000259" key="3">
    <source>
        <dbReference type="Pfam" id="PF11774"/>
    </source>
</evidence>
<feature type="compositionally biased region" description="Basic and acidic residues" evidence="2">
    <location>
        <begin position="90"/>
        <end position="104"/>
    </location>
</feature>
<keyword evidence="6" id="KW-1185">Reference proteome</keyword>
<evidence type="ECO:0000256" key="2">
    <source>
        <dbReference type="SAM" id="MobiDB-lite"/>
    </source>
</evidence>